<sequence length="42" mass="4547">MDEKIIDQINPDTTAPVIENVDDLPESAAQEFTGGKGEEEAE</sequence>
<reference evidence="2" key="1">
    <citation type="journal article" date="2021" name="Proc. Natl. Acad. Sci. U.S.A.">
        <title>A Catalog of Tens of Thousands of Viruses from Human Metagenomes Reveals Hidden Associations with Chronic Diseases.</title>
        <authorList>
            <person name="Tisza M.J."/>
            <person name="Buck C.B."/>
        </authorList>
    </citation>
    <scope>NUCLEOTIDE SEQUENCE</scope>
    <source>
        <strain evidence="2">CtgN495</strain>
    </source>
</reference>
<accession>A0A8S5UCQ3</accession>
<evidence type="ECO:0000256" key="1">
    <source>
        <dbReference type="SAM" id="MobiDB-lite"/>
    </source>
</evidence>
<name>A0A8S5UCQ3_9CAUD</name>
<organism evidence="2">
    <name type="scientific">Siphoviridae sp. ctgN495</name>
    <dbReference type="NCBI Taxonomy" id="2825608"/>
    <lineage>
        <taxon>Viruses</taxon>
        <taxon>Duplodnaviria</taxon>
        <taxon>Heunggongvirae</taxon>
        <taxon>Uroviricota</taxon>
        <taxon>Caudoviricetes</taxon>
    </lineage>
</organism>
<protein>
    <submittedName>
        <fullName evidence="2">Uncharacterized protein</fullName>
    </submittedName>
</protein>
<dbReference type="EMBL" id="BK016063">
    <property type="protein sequence ID" value="DAF92178.1"/>
    <property type="molecule type" value="Genomic_DNA"/>
</dbReference>
<evidence type="ECO:0000313" key="2">
    <source>
        <dbReference type="EMBL" id="DAF92178.1"/>
    </source>
</evidence>
<feature type="region of interest" description="Disordered" evidence="1">
    <location>
        <begin position="1"/>
        <end position="22"/>
    </location>
</feature>
<proteinExistence type="predicted"/>